<evidence type="ECO:0000313" key="3">
    <source>
        <dbReference type="EMBL" id="PMD18713.1"/>
    </source>
</evidence>
<reference evidence="3 4" key="1">
    <citation type="submission" date="2016-05" db="EMBL/GenBank/DDBJ databases">
        <title>A degradative enzymes factory behind the ericoid mycorrhizal symbiosis.</title>
        <authorList>
            <consortium name="DOE Joint Genome Institute"/>
            <person name="Martino E."/>
            <person name="Morin E."/>
            <person name="Grelet G."/>
            <person name="Kuo A."/>
            <person name="Kohler A."/>
            <person name="Daghino S."/>
            <person name="Barry K."/>
            <person name="Choi C."/>
            <person name="Cichocki N."/>
            <person name="Clum A."/>
            <person name="Copeland A."/>
            <person name="Hainaut M."/>
            <person name="Haridas S."/>
            <person name="Labutti K."/>
            <person name="Lindquist E."/>
            <person name="Lipzen A."/>
            <person name="Khouja H.-R."/>
            <person name="Murat C."/>
            <person name="Ohm R."/>
            <person name="Olson A."/>
            <person name="Spatafora J."/>
            <person name="Veneault-Fourrey C."/>
            <person name="Henrissat B."/>
            <person name="Grigoriev I."/>
            <person name="Martin F."/>
            <person name="Perotto S."/>
        </authorList>
    </citation>
    <scope>NUCLEOTIDE SEQUENCE [LARGE SCALE GENOMIC DNA]</scope>
    <source>
        <strain evidence="3 4">UAMH 7357</strain>
    </source>
</reference>
<dbReference type="EMBL" id="KZ613492">
    <property type="protein sequence ID" value="PMD18713.1"/>
    <property type="molecule type" value="Genomic_DNA"/>
</dbReference>
<protein>
    <submittedName>
        <fullName evidence="3">Uncharacterized protein</fullName>
    </submittedName>
</protein>
<feature type="coiled-coil region" evidence="1">
    <location>
        <begin position="125"/>
        <end position="246"/>
    </location>
</feature>
<keyword evidence="1" id="KW-0175">Coiled coil</keyword>
<dbReference type="AlphaFoldDB" id="A0A2J6PXE1"/>
<sequence>MTLKDKVAQVKGQLEHIQTGHKCTRDALAQLNEELKVSNESKGKVNWALHQSLVTVWTQVESLSQKLKQEQELKAASETSGINDEPQPAEGRPCPDCTAAKVELSNYRTHLAMYRKERGEIKEKFAKYRGDYAKLEKKRKQLEEKLHVTQFQLLGTTQIQDATISEVGKLRKQLLTLQNELKSTKATLNEDVDAKKTQRHCLALVQQQAALKTRAEVAKKEAREEKEKFERLREKVRKNVEELVKRTEGLGSSSREILGISDELDGSTA</sequence>
<keyword evidence="4" id="KW-1185">Reference proteome</keyword>
<gene>
    <name evidence="3" type="ORF">NA56DRAFT_706237</name>
</gene>
<organism evidence="3 4">
    <name type="scientific">Hyaloscypha hepaticicola</name>
    <dbReference type="NCBI Taxonomy" id="2082293"/>
    <lineage>
        <taxon>Eukaryota</taxon>
        <taxon>Fungi</taxon>
        <taxon>Dikarya</taxon>
        <taxon>Ascomycota</taxon>
        <taxon>Pezizomycotina</taxon>
        <taxon>Leotiomycetes</taxon>
        <taxon>Helotiales</taxon>
        <taxon>Hyaloscyphaceae</taxon>
        <taxon>Hyaloscypha</taxon>
    </lineage>
</organism>
<evidence type="ECO:0000256" key="2">
    <source>
        <dbReference type="SAM" id="MobiDB-lite"/>
    </source>
</evidence>
<evidence type="ECO:0000256" key="1">
    <source>
        <dbReference type="SAM" id="Coils"/>
    </source>
</evidence>
<evidence type="ECO:0000313" key="4">
    <source>
        <dbReference type="Proteomes" id="UP000235672"/>
    </source>
</evidence>
<dbReference type="STRING" id="1745343.A0A2J6PXE1"/>
<accession>A0A2J6PXE1</accession>
<feature type="region of interest" description="Disordered" evidence="2">
    <location>
        <begin position="71"/>
        <end position="94"/>
    </location>
</feature>
<dbReference type="Proteomes" id="UP000235672">
    <property type="component" value="Unassembled WGS sequence"/>
</dbReference>
<proteinExistence type="predicted"/>
<name>A0A2J6PXE1_9HELO</name>